<evidence type="ECO:0000313" key="3">
    <source>
        <dbReference type="EMBL" id="MBB6542490.1"/>
    </source>
</evidence>
<accession>A0A7X0TSX3</accession>
<comment type="subcellular location">
    <subcellularLocation>
        <location evidence="1">Cytoplasm</location>
    </subcellularLocation>
</comment>
<dbReference type="SUPFAM" id="SSF55021">
    <property type="entry name" value="ACT-like"/>
    <property type="match status" value="2"/>
</dbReference>
<dbReference type="InterPro" id="IPR002912">
    <property type="entry name" value="ACT_dom"/>
</dbReference>
<evidence type="ECO:0000313" key="4">
    <source>
        <dbReference type="Proteomes" id="UP000537141"/>
    </source>
</evidence>
<proteinExistence type="predicted"/>
<dbReference type="RefSeq" id="WP_184423191.1">
    <property type="nucleotide sequence ID" value="NZ_AP027362.1"/>
</dbReference>
<protein>
    <recommendedName>
        <fullName evidence="1">Glycine cleavage system transcriptional repressor</fullName>
    </recommendedName>
</protein>
<dbReference type="EMBL" id="JACHHU010000005">
    <property type="protein sequence ID" value="MBB6542490.1"/>
    <property type="molecule type" value="Genomic_DNA"/>
</dbReference>
<dbReference type="AlphaFoldDB" id="A0A7X0TSX3"/>
<dbReference type="InterPro" id="IPR045865">
    <property type="entry name" value="ACT-like_dom_sf"/>
</dbReference>
<dbReference type="InterPro" id="IPR050990">
    <property type="entry name" value="UPF0237/GcvR_regulator"/>
</dbReference>
<name>A0A7X0TSX3_9GAMM</name>
<keyword evidence="4" id="KW-1185">Reference proteome</keyword>
<organism evidence="3 4">
    <name type="scientific">Thalassotalea piscium</name>
    <dbReference type="NCBI Taxonomy" id="1230533"/>
    <lineage>
        <taxon>Bacteria</taxon>
        <taxon>Pseudomonadati</taxon>
        <taxon>Pseudomonadota</taxon>
        <taxon>Gammaproteobacteria</taxon>
        <taxon>Alteromonadales</taxon>
        <taxon>Colwelliaceae</taxon>
        <taxon>Thalassotalea</taxon>
    </lineage>
</organism>
<dbReference type="GO" id="GO:0005737">
    <property type="term" value="C:cytoplasm"/>
    <property type="evidence" value="ECO:0007669"/>
    <property type="project" value="UniProtKB-SubCell"/>
</dbReference>
<comment type="caution">
    <text evidence="3">The sequence shown here is derived from an EMBL/GenBank/DDBJ whole genome shotgun (WGS) entry which is preliminary data.</text>
</comment>
<dbReference type="Pfam" id="PF13740">
    <property type="entry name" value="ACT_6"/>
    <property type="match status" value="1"/>
</dbReference>
<dbReference type="PANTHER" id="PTHR34875:SF5">
    <property type="entry name" value="GLYCINE CLEAVAGE SYSTEM TRANSCRIPTIONAL REPRESSOR"/>
    <property type="match status" value="1"/>
</dbReference>
<dbReference type="InterPro" id="IPR016867">
    <property type="entry name" value="GcvR"/>
</dbReference>
<dbReference type="PANTHER" id="PTHR34875">
    <property type="entry name" value="UPF0237 PROTEIN MJ1558"/>
    <property type="match status" value="1"/>
</dbReference>
<reference evidence="3 4" key="1">
    <citation type="submission" date="2020-08" db="EMBL/GenBank/DDBJ databases">
        <title>Genomic Encyclopedia of Type Strains, Phase IV (KMG-IV): sequencing the most valuable type-strain genomes for metagenomic binning, comparative biology and taxonomic classification.</title>
        <authorList>
            <person name="Goeker M."/>
        </authorList>
    </citation>
    <scope>NUCLEOTIDE SEQUENCE [LARGE SCALE GENOMIC DNA]</scope>
    <source>
        <strain evidence="3 4">DSM 26287</strain>
    </source>
</reference>
<dbReference type="GO" id="GO:0006355">
    <property type="term" value="P:regulation of DNA-templated transcription"/>
    <property type="evidence" value="ECO:0007669"/>
    <property type="project" value="UniProtKB-UniRule"/>
</dbReference>
<feature type="domain" description="ACT" evidence="2">
    <location>
        <begin position="93"/>
        <end position="168"/>
    </location>
</feature>
<dbReference type="PIRSF" id="PIRSF028103">
    <property type="entry name" value="GcvR"/>
    <property type="match status" value="1"/>
</dbReference>
<sequence>MSQYLVLTAMGADRTGSVSELTKLASDCGCNIIDSRMARFGLEFTMIMLLSGTIKAINQLELKLPQIAHQLELITMMKRTSGYKRCDFTQHFQVEYAGIDQSGVLKAVTAFFAKRNIDISSLKSEYNHQHHQTKATILIALPEESSIEKLEAEYIELCEQIDVQGCIKPVATNQISELD</sequence>
<keyword evidence="1" id="KW-0804">Transcription</keyword>
<dbReference type="FunFam" id="3.30.70.260:FF:000005">
    <property type="entry name" value="Glycine cleavage system transcriptional repressor"/>
    <property type="match status" value="1"/>
</dbReference>
<dbReference type="Proteomes" id="UP000537141">
    <property type="component" value="Unassembled WGS sequence"/>
</dbReference>
<dbReference type="Gene3D" id="3.30.70.260">
    <property type="match status" value="2"/>
</dbReference>
<gene>
    <name evidence="3" type="ORF">HNQ55_000979</name>
</gene>
<dbReference type="CDD" id="cd04893">
    <property type="entry name" value="ACT_GcvR_1"/>
    <property type="match status" value="1"/>
</dbReference>
<keyword evidence="1" id="KW-0963">Cytoplasm</keyword>
<evidence type="ECO:0000259" key="2">
    <source>
        <dbReference type="PROSITE" id="PS51671"/>
    </source>
</evidence>
<dbReference type="PROSITE" id="PS51671">
    <property type="entry name" value="ACT"/>
    <property type="match status" value="1"/>
</dbReference>
<keyword evidence="1" id="KW-0678">Repressor</keyword>
<evidence type="ECO:0000256" key="1">
    <source>
        <dbReference type="PIRNR" id="PIRNR028103"/>
    </source>
</evidence>